<reference evidence="2" key="4">
    <citation type="submission" date="2025-09" db="UniProtKB">
        <authorList>
            <consortium name="Ensembl"/>
        </authorList>
    </citation>
    <scope>IDENTIFICATION</scope>
</reference>
<dbReference type="OMA" id="WISHCES"/>
<sequence>DLIERIYMEAHCLNTCLSWYFTEDHSEPKYYNLNKENTNACLATEFSSHSATNKTGLPWREASRVKGDSYYSQVALINNNETCENGECLNVARYHKLKSQHFTTNFLSLTILGLRILFLKTIIFNVLMTLRVWMS</sequence>
<organism evidence="2 3">
    <name type="scientific">Esox lucius</name>
    <name type="common">Northern pike</name>
    <dbReference type="NCBI Taxonomy" id="8010"/>
    <lineage>
        <taxon>Eukaryota</taxon>
        <taxon>Metazoa</taxon>
        <taxon>Chordata</taxon>
        <taxon>Craniata</taxon>
        <taxon>Vertebrata</taxon>
        <taxon>Euteleostomi</taxon>
        <taxon>Actinopterygii</taxon>
        <taxon>Neopterygii</taxon>
        <taxon>Teleostei</taxon>
        <taxon>Protacanthopterygii</taxon>
        <taxon>Esociformes</taxon>
        <taxon>Esocidae</taxon>
        <taxon>Esox</taxon>
    </lineage>
</organism>
<reference evidence="3" key="1">
    <citation type="journal article" date="2014" name="PLoS ONE">
        <title>The genome and linkage map of the northern pike (Esox lucius): conserved synteny revealed between the salmonid sister group and the Neoteleostei.</title>
        <authorList>
            <person name="Rondeau E.B."/>
            <person name="Minkley D.R."/>
            <person name="Leong J.S."/>
            <person name="Messmer A.M."/>
            <person name="Jantzen J.R."/>
            <person name="von Schalburg K.R."/>
            <person name="Lemon C."/>
            <person name="Bird N.H."/>
            <person name="Koop B.F."/>
        </authorList>
    </citation>
    <scope>NUCLEOTIDE SEQUENCE</scope>
</reference>
<protein>
    <submittedName>
        <fullName evidence="2">Uncharacterized protein</fullName>
    </submittedName>
</protein>
<evidence type="ECO:0000313" key="2">
    <source>
        <dbReference type="Ensembl" id="ENSELUP00000009592.2"/>
    </source>
</evidence>
<proteinExistence type="predicted"/>
<name>A0A3P8XYU9_ESOLU</name>
<reference evidence="2" key="2">
    <citation type="submission" date="2020-02" db="EMBL/GenBank/DDBJ databases">
        <title>Esox lucius (northern pike) genome, fEsoLuc1, primary haplotype.</title>
        <authorList>
            <person name="Myers G."/>
            <person name="Karagic N."/>
            <person name="Meyer A."/>
            <person name="Pippel M."/>
            <person name="Reichard M."/>
            <person name="Winkler S."/>
            <person name="Tracey A."/>
            <person name="Sims Y."/>
            <person name="Howe K."/>
            <person name="Rhie A."/>
            <person name="Formenti G."/>
            <person name="Durbin R."/>
            <person name="Fedrigo O."/>
            <person name="Jarvis E.D."/>
        </authorList>
    </citation>
    <scope>NUCLEOTIDE SEQUENCE [LARGE SCALE GENOMIC DNA]</scope>
</reference>
<keyword evidence="1" id="KW-0812">Transmembrane</keyword>
<feature type="transmembrane region" description="Helical" evidence="1">
    <location>
        <begin position="106"/>
        <end position="128"/>
    </location>
</feature>
<evidence type="ECO:0000256" key="1">
    <source>
        <dbReference type="SAM" id="Phobius"/>
    </source>
</evidence>
<dbReference type="Proteomes" id="UP000265140">
    <property type="component" value="Chromosome 3"/>
</dbReference>
<keyword evidence="1" id="KW-1133">Transmembrane helix</keyword>
<accession>A0A3P8XYU9</accession>
<dbReference type="STRING" id="8010.ENSELUP00000009592"/>
<dbReference type="GeneTree" id="ENSGT00940000171785"/>
<reference evidence="2" key="3">
    <citation type="submission" date="2025-08" db="UniProtKB">
        <authorList>
            <consortium name="Ensembl"/>
        </authorList>
    </citation>
    <scope>IDENTIFICATION</scope>
</reference>
<keyword evidence="1" id="KW-0472">Membrane</keyword>
<keyword evidence="3" id="KW-1185">Reference proteome</keyword>
<dbReference type="AlphaFoldDB" id="A0A3P8XYU9"/>
<dbReference type="InParanoid" id="A0A3P8XYU9"/>
<dbReference type="Ensembl" id="ENSELUT00000003585.3">
    <property type="protein sequence ID" value="ENSELUP00000009592.2"/>
    <property type="gene ID" value="ENSELUG00000010158.3"/>
</dbReference>
<dbReference type="Bgee" id="ENSELUG00000010158">
    <property type="expression patterns" value="Expressed in spleen and 13 other cell types or tissues"/>
</dbReference>
<evidence type="ECO:0000313" key="3">
    <source>
        <dbReference type="Proteomes" id="UP000265140"/>
    </source>
</evidence>